<dbReference type="NCBIfam" id="TIGR01549">
    <property type="entry name" value="HAD-SF-IA-v1"/>
    <property type="match status" value="1"/>
</dbReference>
<dbReference type="Proteomes" id="UP000003165">
    <property type="component" value="Unassembled WGS sequence"/>
</dbReference>
<dbReference type="AlphaFoldDB" id="B9YZ75"/>
<comment type="caution">
    <text evidence="2">The sequence shown here is derived from an EMBL/GenBank/DDBJ whole genome shotgun (WGS) entry which is preliminary data.</text>
</comment>
<gene>
    <name evidence="2" type="ORF">FuraDRAFT_0410</name>
</gene>
<dbReference type="InterPro" id="IPR036412">
    <property type="entry name" value="HAD-like_sf"/>
</dbReference>
<dbReference type="GO" id="GO:0016787">
    <property type="term" value="F:hydrolase activity"/>
    <property type="evidence" value="ECO:0007669"/>
    <property type="project" value="UniProtKB-KW"/>
</dbReference>
<dbReference type="SUPFAM" id="SSF56784">
    <property type="entry name" value="HAD-like"/>
    <property type="match status" value="1"/>
</dbReference>
<evidence type="ECO:0000256" key="1">
    <source>
        <dbReference type="ARBA" id="ARBA00022801"/>
    </source>
</evidence>
<keyword evidence="1 2" id="KW-0378">Hydrolase</keyword>
<keyword evidence="3" id="KW-1185">Reference proteome</keyword>
<reference evidence="2 3" key="1">
    <citation type="submission" date="2009-02" db="EMBL/GenBank/DDBJ databases">
        <title>Sequencing of the draft genome and assembly of Lutiella nitroferrum 2002.</title>
        <authorList>
            <consortium name="US DOE Joint Genome Institute (JGI-PGF)"/>
            <person name="Lucas S."/>
            <person name="Copeland A."/>
            <person name="Lapidus A."/>
            <person name="Glavina del Rio T."/>
            <person name="Tice H."/>
            <person name="Bruce D."/>
            <person name="Goodwin L."/>
            <person name="Pitluck S."/>
            <person name="Larimer F."/>
            <person name="Land M.L."/>
            <person name="Hauser L."/>
            <person name="Coates J.D."/>
        </authorList>
    </citation>
    <scope>NUCLEOTIDE SEQUENCE [LARGE SCALE GENOMIC DNA]</scope>
    <source>
        <strain evidence="2 3">2002</strain>
    </source>
</reference>
<name>B9YZ75_9NEIS</name>
<dbReference type="InterPro" id="IPR006439">
    <property type="entry name" value="HAD-SF_hydro_IA"/>
</dbReference>
<sequence length="161" mass="17144">MNRPLHLLFDWGDTLMADLPGQADSMWRWPEVRAMPGAYDTLAALAGRLPCHVATNAAESGADDVRLALARVGLDDLVGRVFCRRELGLAKSDPAFYRRIAAELGVAPPQLWMVGDSLANDVHSARAAGLTAIWLNAAGDTPPPGVPAIAALPQLLELLAD</sequence>
<proteinExistence type="predicted"/>
<dbReference type="Gene3D" id="3.40.50.1000">
    <property type="entry name" value="HAD superfamily/HAD-like"/>
    <property type="match status" value="1"/>
</dbReference>
<accession>B9YZ75</accession>
<dbReference type="InterPro" id="IPR023214">
    <property type="entry name" value="HAD_sf"/>
</dbReference>
<dbReference type="eggNOG" id="COG1011">
    <property type="taxonomic scope" value="Bacteria"/>
</dbReference>
<dbReference type="PANTHER" id="PTHR43316:SF3">
    <property type="entry name" value="HALOACID DEHALOGENASE, TYPE II (AFU_ORTHOLOGUE AFUA_2G07750)-RELATED"/>
    <property type="match status" value="1"/>
</dbReference>
<organism evidence="2 3">
    <name type="scientific">Pseudogulbenkiania ferrooxidans 2002</name>
    <dbReference type="NCBI Taxonomy" id="279714"/>
    <lineage>
        <taxon>Bacteria</taxon>
        <taxon>Pseudomonadati</taxon>
        <taxon>Pseudomonadota</taxon>
        <taxon>Betaproteobacteria</taxon>
        <taxon>Neisseriales</taxon>
        <taxon>Chromobacteriaceae</taxon>
        <taxon>Pseudogulbenkiania</taxon>
    </lineage>
</organism>
<evidence type="ECO:0000313" key="3">
    <source>
        <dbReference type="Proteomes" id="UP000003165"/>
    </source>
</evidence>
<dbReference type="PANTHER" id="PTHR43316">
    <property type="entry name" value="HYDROLASE, HALOACID DELAHOGENASE-RELATED"/>
    <property type="match status" value="1"/>
</dbReference>
<protein>
    <submittedName>
        <fullName evidence="2">HAD-superfamily hydrolase, subfamily IA, variant 3</fullName>
    </submittedName>
</protein>
<dbReference type="InterPro" id="IPR051540">
    <property type="entry name" value="S-2-haloacid_dehalogenase"/>
</dbReference>
<dbReference type="Pfam" id="PF00702">
    <property type="entry name" value="Hydrolase"/>
    <property type="match status" value="1"/>
</dbReference>
<dbReference type="RefSeq" id="WP_008952430.1">
    <property type="nucleotide sequence ID" value="NZ_ACIS01000001.1"/>
</dbReference>
<evidence type="ECO:0000313" key="2">
    <source>
        <dbReference type="EMBL" id="EEG10428.1"/>
    </source>
</evidence>
<dbReference type="EMBL" id="ACIS01000001">
    <property type="protein sequence ID" value="EEG10428.1"/>
    <property type="molecule type" value="Genomic_DNA"/>
</dbReference>